<dbReference type="AlphaFoldDB" id="A0A564G0A4"/>
<dbReference type="EMBL" id="BPQI01000100">
    <property type="protein sequence ID" value="GJD57427.1"/>
    <property type="molecule type" value="Genomic_DNA"/>
</dbReference>
<reference evidence="3" key="3">
    <citation type="submission" date="2021-08" db="EMBL/GenBank/DDBJ databases">
        <authorList>
            <person name="Tani A."/>
            <person name="Ola A."/>
            <person name="Ogura Y."/>
            <person name="Katsura K."/>
            <person name="Hayashi T."/>
        </authorList>
    </citation>
    <scope>NUCLEOTIDE SEQUENCE</scope>
    <source>
        <strain evidence="3">DSM 22415</strain>
    </source>
</reference>
<evidence type="ECO:0000256" key="2">
    <source>
        <dbReference type="SAM" id="Phobius"/>
    </source>
</evidence>
<name>A0A564G0A4_9HYPH</name>
<evidence type="ECO:0000313" key="6">
    <source>
        <dbReference type="Proteomes" id="UP001055303"/>
    </source>
</evidence>
<feature type="region of interest" description="Disordered" evidence="1">
    <location>
        <begin position="92"/>
        <end position="114"/>
    </location>
</feature>
<evidence type="ECO:0000313" key="3">
    <source>
        <dbReference type="EMBL" id="GJD57427.1"/>
    </source>
</evidence>
<keyword evidence="2" id="KW-0472">Membrane</keyword>
<proteinExistence type="predicted"/>
<evidence type="ECO:0000256" key="1">
    <source>
        <dbReference type="SAM" id="MobiDB-lite"/>
    </source>
</evidence>
<reference evidence="3" key="2">
    <citation type="journal article" date="2021" name="Front. Microbiol.">
        <title>Comprehensive Comparative Genomics and Phenotyping of Methylobacterium Species.</title>
        <authorList>
            <person name="Alessa O."/>
            <person name="Ogura Y."/>
            <person name="Fujitani Y."/>
            <person name="Takami H."/>
            <person name="Hayashi T."/>
            <person name="Sahin N."/>
            <person name="Tani A."/>
        </authorList>
    </citation>
    <scope>NUCLEOTIDE SEQUENCE</scope>
    <source>
        <strain evidence="3">DSM 22415</strain>
    </source>
</reference>
<dbReference type="Proteomes" id="UP000401717">
    <property type="component" value="Unassembled WGS sequence"/>
</dbReference>
<dbReference type="Proteomes" id="UP001055303">
    <property type="component" value="Unassembled WGS sequence"/>
</dbReference>
<sequence length="114" mass="13047">MAAGFALGGLTTMMFTPIPSWESVNIGGTCLLMFGVLWLVPLVKPPKPLRRRRRPIRYEIIEAPNVPDRPRRVREMLPTQLPEYPALRSRLQPWRTKRLSPHASPPQITTARPK</sequence>
<evidence type="ECO:0000313" key="4">
    <source>
        <dbReference type="EMBL" id="VUF13909.1"/>
    </source>
</evidence>
<protein>
    <submittedName>
        <fullName evidence="4">Uncharacterized protein</fullName>
    </submittedName>
</protein>
<organism evidence="4 5">
    <name type="scientific">Methylobacterium dankookense</name>
    <dbReference type="NCBI Taxonomy" id="560405"/>
    <lineage>
        <taxon>Bacteria</taxon>
        <taxon>Pseudomonadati</taxon>
        <taxon>Pseudomonadota</taxon>
        <taxon>Alphaproteobacteria</taxon>
        <taxon>Hyphomicrobiales</taxon>
        <taxon>Methylobacteriaceae</taxon>
        <taxon>Methylobacterium</taxon>
    </lineage>
</organism>
<evidence type="ECO:0000313" key="5">
    <source>
        <dbReference type="Proteomes" id="UP000401717"/>
    </source>
</evidence>
<keyword evidence="2" id="KW-0812">Transmembrane</keyword>
<dbReference type="EMBL" id="CABFVH010000025">
    <property type="protein sequence ID" value="VUF13909.1"/>
    <property type="molecule type" value="Genomic_DNA"/>
</dbReference>
<keyword evidence="2" id="KW-1133">Transmembrane helix</keyword>
<reference evidence="4 5" key="1">
    <citation type="submission" date="2019-06" db="EMBL/GenBank/DDBJ databases">
        <authorList>
            <person name="Rodrigo-Torres L."/>
            <person name="Arahal R. D."/>
            <person name="Lucena T."/>
        </authorList>
    </citation>
    <scope>NUCLEOTIDE SEQUENCE [LARGE SCALE GENOMIC DNA]</scope>
    <source>
        <strain evidence="4 5">SW08-7</strain>
    </source>
</reference>
<accession>A0A564G0A4</accession>
<feature type="transmembrane region" description="Helical" evidence="2">
    <location>
        <begin position="23"/>
        <end position="43"/>
    </location>
</feature>
<keyword evidence="6" id="KW-1185">Reference proteome</keyword>
<gene>
    <name evidence="3" type="ORF">IFDJLNFL_3328</name>
    <name evidence="4" type="ORF">MTDSW087_03617</name>
</gene>